<dbReference type="Proteomes" id="UP000559626">
    <property type="component" value="Unassembled WGS sequence"/>
</dbReference>
<accession>A0A7Y0AER1</accession>
<evidence type="ECO:0000313" key="2">
    <source>
        <dbReference type="Proteomes" id="UP000559626"/>
    </source>
</evidence>
<comment type="caution">
    <text evidence="1">The sequence shown here is derived from an EMBL/GenBank/DDBJ whole genome shotgun (WGS) entry which is preliminary data.</text>
</comment>
<name>A0A7Y0AER1_9BACT</name>
<proteinExistence type="predicted"/>
<dbReference type="RefSeq" id="WP_169531652.1">
    <property type="nucleotide sequence ID" value="NZ_JABBGH010000002.1"/>
</dbReference>
<organism evidence="1 2">
    <name type="scientific">Hymenobacter polaris</name>
    <dbReference type="NCBI Taxonomy" id="2682546"/>
    <lineage>
        <taxon>Bacteria</taxon>
        <taxon>Pseudomonadati</taxon>
        <taxon>Bacteroidota</taxon>
        <taxon>Cytophagia</taxon>
        <taxon>Cytophagales</taxon>
        <taxon>Hymenobacteraceae</taxon>
        <taxon>Hymenobacter</taxon>
    </lineage>
</organism>
<reference evidence="1 2" key="1">
    <citation type="submission" date="2020-04" db="EMBL/GenBank/DDBJ databases">
        <title>Hymenobacter polaris sp. nov., isolated from Arctic soil.</title>
        <authorList>
            <person name="Dahal R.H."/>
        </authorList>
    </citation>
    <scope>NUCLEOTIDE SEQUENCE [LARGE SCALE GENOMIC DNA]</scope>
    <source>
        <strain evidence="1 2">RP-2-7</strain>
    </source>
</reference>
<sequence>MSADQPVLLAASRPANQAGRDGPCLLIGNPAGAGLATGAATHHAGYACRFTEAFFKARSPVVNSAQWALLSNPAPRVFALGREQAAYLNDLFAKMLVEQQATYIFKQELLGAYLNLVLHEAMRLRTSTRLFHYYCRLVGTQCELRMARRC</sequence>
<dbReference type="AlphaFoldDB" id="A0A7Y0AER1"/>
<protein>
    <submittedName>
        <fullName evidence="1">Uncharacterized protein</fullName>
    </submittedName>
</protein>
<keyword evidence="2" id="KW-1185">Reference proteome</keyword>
<dbReference type="EMBL" id="JABBGH010000002">
    <property type="protein sequence ID" value="NML65995.1"/>
    <property type="molecule type" value="Genomic_DNA"/>
</dbReference>
<evidence type="ECO:0000313" key="1">
    <source>
        <dbReference type="EMBL" id="NML65995.1"/>
    </source>
</evidence>
<gene>
    <name evidence="1" type="ORF">HHL22_12345</name>
</gene>